<accession>A0A562TD77</accession>
<sequence>MNFLAHAYLSYNDPSLTIGNMIADFVKGKQLLQYGEDIQQGIRIHRAIDAFTDEHPLTRAATRLFQASCGRYGAVFIDVAYDHFLARDETRFTDEQLGHFAQSVYRLLENRKSELPTDFLQVFHFMRTQNWLYNYRTEEGIYRSFSGLVRRARYLDVSADVPFAVLENHYKELAEYYAAFFPELETFVKTAIKAGG</sequence>
<evidence type="ECO:0000256" key="1">
    <source>
        <dbReference type="ARBA" id="ARBA00022516"/>
    </source>
</evidence>
<dbReference type="GO" id="GO:0008770">
    <property type="term" value="F:[acyl-carrier-protein] phosphodiesterase activity"/>
    <property type="evidence" value="ECO:0007669"/>
    <property type="project" value="InterPro"/>
</dbReference>
<dbReference type="RefSeq" id="WP_145710613.1">
    <property type="nucleotide sequence ID" value="NZ_BAAAFY010000001.1"/>
</dbReference>
<dbReference type="PIRSF" id="PIRSF011489">
    <property type="entry name" value="DUF479"/>
    <property type="match status" value="1"/>
</dbReference>
<dbReference type="Pfam" id="PF04336">
    <property type="entry name" value="ACP_PD"/>
    <property type="match status" value="1"/>
</dbReference>
<evidence type="ECO:0000313" key="4">
    <source>
        <dbReference type="EMBL" id="TWI91462.1"/>
    </source>
</evidence>
<evidence type="ECO:0000256" key="2">
    <source>
        <dbReference type="ARBA" id="ARBA00022801"/>
    </source>
</evidence>
<gene>
    <name evidence="4" type="ORF">LX66_0831</name>
</gene>
<evidence type="ECO:0000256" key="3">
    <source>
        <dbReference type="ARBA" id="ARBA00023098"/>
    </source>
</evidence>
<dbReference type="InterPro" id="IPR007431">
    <property type="entry name" value="ACP_PD"/>
</dbReference>
<reference evidence="4 5" key="1">
    <citation type="journal article" date="2013" name="Stand. Genomic Sci.">
        <title>Genomic Encyclopedia of Type Strains, Phase I: The one thousand microbial genomes (KMG-I) project.</title>
        <authorList>
            <person name="Kyrpides N.C."/>
            <person name="Woyke T."/>
            <person name="Eisen J.A."/>
            <person name="Garrity G."/>
            <person name="Lilburn T.G."/>
            <person name="Beck B.J."/>
            <person name="Whitman W.B."/>
            <person name="Hugenholtz P."/>
            <person name="Klenk H.P."/>
        </authorList>
    </citation>
    <scope>NUCLEOTIDE SEQUENCE [LARGE SCALE GENOMIC DNA]</scope>
    <source>
        <strain evidence="4 5">DSM 13484</strain>
    </source>
</reference>
<dbReference type="GO" id="GO:0006633">
    <property type="term" value="P:fatty acid biosynthetic process"/>
    <property type="evidence" value="ECO:0007669"/>
    <property type="project" value="InterPro"/>
</dbReference>
<name>A0A562TD77_CHIJA</name>
<keyword evidence="1" id="KW-0444">Lipid biosynthesis</keyword>
<dbReference type="PANTHER" id="PTHR38764:SF1">
    <property type="entry name" value="ACYL CARRIER PROTEIN PHOSPHODIESTERASE"/>
    <property type="match status" value="1"/>
</dbReference>
<dbReference type="Proteomes" id="UP000316778">
    <property type="component" value="Unassembled WGS sequence"/>
</dbReference>
<dbReference type="AlphaFoldDB" id="A0A562TD77"/>
<dbReference type="EMBL" id="VLLG01000002">
    <property type="protein sequence ID" value="TWI91462.1"/>
    <property type="molecule type" value="Genomic_DNA"/>
</dbReference>
<keyword evidence="5" id="KW-1185">Reference proteome</keyword>
<proteinExistence type="predicted"/>
<dbReference type="PANTHER" id="PTHR38764">
    <property type="entry name" value="ACYL CARRIER PROTEIN PHOSPHODIESTERASE"/>
    <property type="match status" value="1"/>
</dbReference>
<keyword evidence="3" id="KW-0443">Lipid metabolism</keyword>
<organism evidence="4 5">
    <name type="scientific">Chitinophaga japonensis</name>
    <name type="common">Flexibacter japonensis</name>
    <dbReference type="NCBI Taxonomy" id="104662"/>
    <lineage>
        <taxon>Bacteria</taxon>
        <taxon>Pseudomonadati</taxon>
        <taxon>Bacteroidota</taxon>
        <taxon>Chitinophagia</taxon>
        <taxon>Chitinophagales</taxon>
        <taxon>Chitinophagaceae</taxon>
        <taxon>Chitinophaga</taxon>
    </lineage>
</organism>
<evidence type="ECO:0000313" key="5">
    <source>
        <dbReference type="Proteomes" id="UP000316778"/>
    </source>
</evidence>
<dbReference type="OrthoDB" id="8442777at2"/>
<comment type="caution">
    <text evidence="4">The sequence shown here is derived from an EMBL/GenBank/DDBJ whole genome shotgun (WGS) entry which is preliminary data.</text>
</comment>
<keyword evidence="2" id="KW-0378">Hydrolase</keyword>
<protein>
    <submittedName>
        <fullName evidence="4">Acyl carrier protein phosphodiesterase</fullName>
    </submittedName>
</protein>